<keyword evidence="5 6" id="KW-0472">Membrane</keyword>
<keyword evidence="9" id="KW-1185">Reference proteome</keyword>
<dbReference type="STRING" id="263475.AMD00_04045"/>
<feature type="domain" description="ABC-2 type transporter transmembrane" evidence="7">
    <location>
        <begin position="22"/>
        <end position="407"/>
    </location>
</feature>
<evidence type="ECO:0000256" key="4">
    <source>
        <dbReference type="ARBA" id="ARBA00022989"/>
    </source>
</evidence>
<evidence type="ECO:0000256" key="6">
    <source>
        <dbReference type="SAM" id="Phobius"/>
    </source>
</evidence>
<organism evidence="8 9">
    <name type="scientific">Viridibacillus arvi</name>
    <dbReference type="NCBI Taxonomy" id="263475"/>
    <lineage>
        <taxon>Bacteria</taxon>
        <taxon>Bacillati</taxon>
        <taxon>Bacillota</taxon>
        <taxon>Bacilli</taxon>
        <taxon>Bacillales</taxon>
        <taxon>Caryophanaceae</taxon>
        <taxon>Viridibacillus</taxon>
    </lineage>
</organism>
<evidence type="ECO:0000256" key="1">
    <source>
        <dbReference type="ARBA" id="ARBA00004651"/>
    </source>
</evidence>
<dbReference type="OrthoDB" id="3078158at2"/>
<sequence>MFFALIVKQLKILSRNPLELLVLLLMPVVLITILSVALGPIMDGNSEMLDLDIAVIQQDDEDAQLESFLKKANESMPIDEKLEGNIKQMLPVTLLLDQLTGNEEMKKFVTVKKLNANELKKARKSGNYDVIIDVPKNFTDEYLSSVFLSGSKPSLNVYLDEDQPVTSSITKSMLDYFQQQYSLLTQLSSSSNLDAAVTIPKIVVASDIETLDNQKSISSKIYYTFSMSVMFILYMASTIASLAFLEKDMNIFDRILLARIHPITYLGSIIVSTILLAMIQMTILFTVSHFMFDIQFEQFGLYVLITFLLAVVVGALAALLSAINYRNNSSGASNIFSAAIISILALVGGSFIPVSELSSFLSSLGKWTPNGAALEAYLKLQQNATFLDIHDLVFNLSMLGIGLLVIAFVLFPRRGGIS</sequence>
<dbReference type="GeneID" id="301135276"/>
<feature type="transmembrane region" description="Helical" evidence="6">
    <location>
        <begin position="221"/>
        <end position="245"/>
    </location>
</feature>
<dbReference type="InterPro" id="IPR051449">
    <property type="entry name" value="ABC-2_transporter_component"/>
</dbReference>
<evidence type="ECO:0000256" key="3">
    <source>
        <dbReference type="ARBA" id="ARBA00022692"/>
    </source>
</evidence>
<protein>
    <recommendedName>
        <fullName evidence="7">ABC-2 type transporter transmembrane domain-containing protein</fullName>
    </recommendedName>
</protein>
<gene>
    <name evidence="8" type="ORF">AMD00_04045</name>
</gene>
<evidence type="ECO:0000259" key="7">
    <source>
        <dbReference type="Pfam" id="PF12698"/>
    </source>
</evidence>
<dbReference type="GO" id="GO:0005886">
    <property type="term" value="C:plasma membrane"/>
    <property type="evidence" value="ECO:0007669"/>
    <property type="project" value="UniProtKB-SubCell"/>
</dbReference>
<keyword evidence="3 6" id="KW-0812">Transmembrane</keyword>
<proteinExistence type="predicted"/>
<keyword evidence="2" id="KW-1003">Cell membrane</keyword>
<dbReference type="AlphaFoldDB" id="A0A0M0LLQ2"/>
<dbReference type="EMBL" id="LILB01000001">
    <property type="protein sequence ID" value="KOO51643.1"/>
    <property type="molecule type" value="Genomic_DNA"/>
</dbReference>
<feature type="transmembrane region" description="Helical" evidence="6">
    <location>
        <begin position="299"/>
        <end position="323"/>
    </location>
</feature>
<dbReference type="PANTHER" id="PTHR30294:SF29">
    <property type="entry name" value="MULTIDRUG ABC TRANSPORTER PERMEASE YBHS-RELATED"/>
    <property type="match status" value="1"/>
</dbReference>
<evidence type="ECO:0000313" key="8">
    <source>
        <dbReference type="EMBL" id="KOO51643.1"/>
    </source>
</evidence>
<comment type="subcellular location">
    <subcellularLocation>
        <location evidence="1">Cell membrane</location>
        <topology evidence="1">Multi-pass membrane protein</topology>
    </subcellularLocation>
</comment>
<name>A0A0M0LLQ2_9BACL</name>
<comment type="caution">
    <text evidence="8">The sequence shown here is derived from an EMBL/GenBank/DDBJ whole genome shotgun (WGS) entry which is preliminary data.</text>
</comment>
<feature type="transmembrane region" description="Helical" evidence="6">
    <location>
        <begin position="335"/>
        <end position="354"/>
    </location>
</feature>
<feature type="transmembrane region" description="Helical" evidence="6">
    <location>
        <begin position="265"/>
        <end position="287"/>
    </location>
</feature>
<dbReference type="Pfam" id="PF12698">
    <property type="entry name" value="ABC2_membrane_3"/>
    <property type="match status" value="1"/>
</dbReference>
<dbReference type="GO" id="GO:0140359">
    <property type="term" value="F:ABC-type transporter activity"/>
    <property type="evidence" value="ECO:0007669"/>
    <property type="project" value="InterPro"/>
</dbReference>
<keyword evidence="4 6" id="KW-1133">Transmembrane helix</keyword>
<feature type="transmembrane region" description="Helical" evidence="6">
    <location>
        <begin position="20"/>
        <end position="42"/>
    </location>
</feature>
<accession>A0A0M0LLQ2</accession>
<dbReference type="RefSeq" id="WP_053415794.1">
    <property type="nucleotide sequence ID" value="NZ_LILB01000001.1"/>
</dbReference>
<dbReference type="PANTHER" id="PTHR30294">
    <property type="entry name" value="MEMBRANE COMPONENT OF ABC TRANSPORTER YHHJ-RELATED"/>
    <property type="match status" value="1"/>
</dbReference>
<feature type="transmembrane region" description="Helical" evidence="6">
    <location>
        <begin position="392"/>
        <end position="411"/>
    </location>
</feature>
<dbReference type="Gene3D" id="3.40.1710.10">
    <property type="entry name" value="abc type-2 transporter like domain"/>
    <property type="match status" value="1"/>
</dbReference>
<dbReference type="Proteomes" id="UP000036867">
    <property type="component" value="Unassembled WGS sequence"/>
</dbReference>
<evidence type="ECO:0000256" key="2">
    <source>
        <dbReference type="ARBA" id="ARBA00022475"/>
    </source>
</evidence>
<reference evidence="9" key="1">
    <citation type="submission" date="2015-08" db="EMBL/GenBank/DDBJ databases">
        <title>Fjat-10028 dsm 16317.</title>
        <authorList>
            <person name="Liu B."/>
            <person name="Wang J."/>
            <person name="Zhu Y."/>
            <person name="Liu G."/>
            <person name="Chen Q."/>
            <person name="Chen Z."/>
            <person name="Lan J."/>
            <person name="Che J."/>
            <person name="Ge C."/>
            <person name="Shi H."/>
            <person name="Pan Z."/>
            <person name="Liu X."/>
        </authorList>
    </citation>
    <scope>NUCLEOTIDE SEQUENCE [LARGE SCALE GENOMIC DNA]</scope>
    <source>
        <strain evidence="9">DSM 16317</strain>
    </source>
</reference>
<dbReference type="InterPro" id="IPR013525">
    <property type="entry name" value="ABC2_TM"/>
</dbReference>
<evidence type="ECO:0000313" key="9">
    <source>
        <dbReference type="Proteomes" id="UP000036867"/>
    </source>
</evidence>
<evidence type="ECO:0000256" key="5">
    <source>
        <dbReference type="ARBA" id="ARBA00023136"/>
    </source>
</evidence>